<evidence type="ECO:0000256" key="3">
    <source>
        <dbReference type="ARBA" id="ARBA00012438"/>
    </source>
</evidence>
<keyword evidence="5 12" id="KW-0808">Transferase</keyword>
<dbReference type="EC" id="2.7.13.3" evidence="3"/>
<dbReference type="EMBL" id="CZCS02000010">
    <property type="protein sequence ID" value="VXD13979.1"/>
    <property type="molecule type" value="Genomic_DNA"/>
</dbReference>
<dbReference type="SMART" id="SM00388">
    <property type="entry name" value="HisKA"/>
    <property type="match status" value="1"/>
</dbReference>
<dbReference type="SUPFAM" id="SSF158472">
    <property type="entry name" value="HAMP domain-like"/>
    <property type="match status" value="1"/>
</dbReference>
<evidence type="ECO:0000259" key="10">
    <source>
        <dbReference type="PROSITE" id="PS50109"/>
    </source>
</evidence>
<proteinExistence type="predicted"/>
<dbReference type="GO" id="GO:0016020">
    <property type="term" value="C:membrane"/>
    <property type="evidence" value="ECO:0007669"/>
    <property type="project" value="UniProtKB-SubCell"/>
</dbReference>
<dbReference type="RefSeq" id="WP_083624427.1">
    <property type="nucleotide sequence ID" value="NZ_LR735027.1"/>
</dbReference>
<accession>A0A7Z9DYV2</accession>
<evidence type="ECO:0000256" key="9">
    <source>
        <dbReference type="SAM" id="Phobius"/>
    </source>
</evidence>
<dbReference type="PRINTS" id="PR00344">
    <property type="entry name" value="BCTRLSENSOR"/>
</dbReference>
<dbReference type="SUPFAM" id="SSF55874">
    <property type="entry name" value="ATPase domain of HSP90 chaperone/DNA topoisomerase II/histidine kinase"/>
    <property type="match status" value="1"/>
</dbReference>
<evidence type="ECO:0000256" key="4">
    <source>
        <dbReference type="ARBA" id="ARBA00022553"/>
    </source>
</evidence>
<evidence type="ECO:0000256" key="2">
    <source>
        <dbReference type="ARBA" id="ARBA00004370"/>
    </source>
</evidence>
<evidence type="ECO:0000259" key="11">
    <source>
        <dbReference type="PROSITE" id="PS50885"/>
    </source>
</evidence>
<dbReference type="InterPro" id="IPR005467">
    <property type="entry name" value="His_kinase_dom"/>
</dbReference>
<dbReference type="Pfam" id="PF00672">
    <property type="entry name" value="HAMP"/>
    <property type="match status" value="1"/>
</dbReference>
<name>A0A7Z9DYV2_9CYAN</name>
<keyword evidence="4" id="KW-0597">Phosphoprotein</keyword>
<dbReference type="CDD" id="cd06225">
    <property type="entry name" value="HAMP"/>
    <property type="match status" value="1"/>
</dbReference>
<gene>
    <name evidence="12" type="ORF">PL9631_1070057</name>
</gene>
<evidence type="ECO:0000256" key="8">
    <source>
        <dbReference type="SAM" id="Coils"/>
    </source>
</evidence>
<dbReference type="GO" id="GO:0000155">
    <property type="term" value="F:phosphorelay sensor kinase activity"/>
    <property type="evidence" value="ECO:0007669"/>
    <property type="project" value="InterPro"/>
</dbReference>
<dbReference type="PROSITE" id="PS50885">
    <property type="entry name" value="HAMP"/>
    <property type="match status" value="1"/>
</dbReference>
<evidence type="ECO:0000256" key="7">
    <source>
        <dbReference type="ARBA" id="ARBA00023012"/>
    </source>
</evidence>
<dbReference type="AlphaFoldDB" id="A0A7Z9DYV2"/>
<feature type="domain" description="HAMP" evidence="11">
    <location>
        <begin position="295"/>
        <end position="347"/>
    </location>
</feature>
<keyword evidence="6" id="KW-0418">Kinase</keyword>
<protein>
    <recommendedName>
        <fullName evidence="3">histidine kinase</fullName>
        <ecNumber evidence="3">2.7.13.3</ecNumber>
    </recommendedName>
</protein>
<dbReference type="Gene3D" id="6.10.340.10">
    <property type="match status" value="1"/>
</dbReference>
<keyword evidence="13" id="KW-1185">Reference proteome</keyword>
<dbReference type="PANTHER" id="PTHR43065:SF50">
    <property type="entry name" value="HISTIDINE KINASE"/>
    <property type="match status" value="1"/>
</dbReference>
<keyword evidence="8" id="KW-0175">Coiled coil</keyword>
<comment type="subcellular location">
    <subcellularLocation>
        <location evidence="2">Membrane</location>
    </subcellularLocation>
</comment>
<evidence type="ECO:0000256" key="1">
    <source>
        <dbReference type="ARBA" id="ARBA00000085"/>
    </source>
</evidence>
<evidence type="ECO:0000313" key="13">
    <source>
        <dbReference type="Proteomes" id="UP000182190"/>
    </source>
</evidence>
<dbReference type="InterPro" id="IPR003594">
    <property type="entry name" value="HATPase_dom"/>
</dbReference>
<keyword evidence="9" id="KW-0472">Membrane</keyword>
<dbReference type="InterPro" id="IPR036890">
    <property type="entry name" value="HATPase_C_sf"/>
</dbReference>
<dbReference type="InterPro" id="IPR003660">
    <property type="entry name" value="HAMP_dom"/>
</dbReference>
<dbReference type="InterPro" id="IPR036097">
    <property type="entry name" value="HisK_dim/P_sf"/>
</dbReference>
<feature type="transmembrane region" description="Helical" evidence="9">
    <location>
        <begin position="12"/>
        <end position="36"/>
    </location>
</feature>
<dbReference type="PANTHER" id="PTHR43065">
    <property type="entry name" value="SENSOR HISTIDINE KINASE"/>
    <property type="match status" value="1"/>
</dbReference>
<keyword evidence="7" id="KW-0902">Two-component regulatory system</keyword>
<dbReference type="Gene3D" id="3.30.565.10">
    <property type="entry name" value="Histidine kinase-like ATPase, C-terminal domain"/>
    <property type="match status" value="1"/>
</dbReference>
<sequence>MKIYARLPLSQKIILPFLIVFVSVLIVGVMIIGSWFTQSLETNIQEDMKVATPWVSREFGEQIDLLLMENRKLSNLATLKTALQTGNYNWIYEQVAPLKEELELDWLKILDAQNRIIIDLRSEPIEFSKIDHKIDINHGINELPLSDLVNIKDLSLGLIITTSLIKSDNGVLGAIVLGRLVTPELLEVFKEGMNIDLVAWNSEFKMIASTLPGVTQVNWEPPKINQSPKNIMIKNQSYLAKTVGLGGKNQNALLITILYSTTTLEEGKKLLWIELLQLLFASVLVVTITGFLIARAISHSLKNFIHVTQKLAAQDLTVRVPINSSDELGKVGIAFNKMAEQLAEREYLLQDQLDQLSQALSELKRTQSQLIQSEKMSSLGQLVAGVAHEINNPVSFIYGNIEYVKQYTTDLLKLIRIYQEVYPDHPQEIVKVLEDIDLDFIIKDLPNLVKSIQSGADRIHKIVLSLRNFSRLDESELKTVDIHEGIENSLILLNHRFNSKMEVIKNYSNLPKIECYVASLNQVFMAILTNAIDAIEEANIDNSKNPRIIINTEMNDSDHIRIRIRDNGHGIPDHIQERIFDPFFTTKPIGKGTGLSLAIAYQIIQKHQAEIQVHSSENKGTEFIIILPIKYTPTDIISPFKFSNP</sequence>
<dbReference type="SUPFAM" id="SSF47384">
    <property type="entry name" value="Homodimeric domain of signal transducing histidine kinase"/>
    <property type="match status" value="1"/>
</dbReference>
<feature type="coiled-coil region" evidence="8">
    <location>
        <begin position="349"/>
        <end position="376"/>
    </location>
</feature>
<dbReference type="CDD" id="cd00082">
    <property type="entry name" value="HisKA"/>
    <property type="match status" value="1"/>
</dbReference>
<comment type="caution">
    <text evidence="12">The sequence shown here is derived from an EMBL/GenBank/DDBJ whole genome shotgun (WGS) entry which is preliminary data.</text>
</comment>
<dbReference type="InterPro" id="IPR004358">
    <property type="entry name" value="Sig_transdc_His_kin-like_C"/>
</dbReference>
<dbReference type="Gene3D" id="1.10.287.130">
    <property type="match status" value="1"/>
</dbReference>
<feature type="domain" description="Histidine kinase" evidence="10">
    <location>
        <begin position="385"/>
        <end position="631"/>
    </location>
</feature>
<dbReference type="SMART" id="SM00387">
    <property type="entry name" value="HATPase_c"/>
    <property type="match status" value="1"/>
</dbReference>
<reference evidence="12" key="1">
    <citation type="submission" date="2019-10" db="EMBL/GenBank/DDBJ databases">
        <authorList>
            <consortium name="Genoscope - CEA"/>
            <person name="William W."/>
        </authorList>
    </citation>
    <scope>NUCLEOTIDE SEQUENCE [LARGE SCALE GENOMIC DNA]</scope>
    <source>
        <strain evidence="12">BBR_PRJEB10994</strain>
    </source>
</reference>
<dbReference type="Proteomes" id="UP000182190">
    <property type="component" value="Unassembled WGS sequence"/>
</dbReference>
<evidence type="ECO:0000256" key="6">
    <source>
        <dbReference type="ARBA" id="ARBA00022777"/>
    </source>
</evidence>
<keyword evidence="9" id="KW-1133">Transmembrane helix</keyword>
<organism evidence="12 13">
    <name type="scientific">Planktothrix paucivesiculata PCC 9631</name>
    <dbReference type="NCBI Taxonomy" id="671071"/>
    <lineage>
        <taxon>Bacteria</taxon>
        <taxon>Bacillati</taxon>
        <taxon>Cyanobacteriota</taxon>
        <taxon>Cyanophyceae</taxon>
        <taxon>Oscillatoriophycideae</taxon>
        <taxon>Oscillatoriales</taxon>
        <taxon>Microcoleaceae</taxon>
        <taxon>Planktothrix</taxon>
    </lineage>
</organism>
<evidence type="ECO:0000313" key="12">
    <source>
        <dbReference type="EMBL" id="VXD13979.1"/>
    </source>
</evidence>
<dbReference type="OrthoDB" id="475249at2"/>
<comment type="catalytic activity">
    <reaction evidence="1">
        <text>ATP + protein L-histidine = ADP + protein N-phospho-L-histidine.</text>
        <dbReference type="EC" id="2.7.13.3"/>
    </reaction>
</comment>
<dbReference type="PROSITE" id="PS50109">
    <property type="entry name" value="HIS_KIN"/>
    <property type="match status" value="1"/>
</dbReference>
<keyword evidence="9" id="KW-0812">Transmembrane</keyword>
<dbReference type="InterPro" id="IPR003661">
    <property type="entry name" value="HisK_dim/P_dom"/>
</dbReference>
<evidence type="ECO:0000256" key="5">
    <source>
        <dbReference type="ARBA" id="ARBA00022679"/>
    </source>
</evidence>
<dbReference type="Pfam" id="PF02518">
    <property type="entry name" value="HATPase_c"/>
    <property type="match status" value="1"/>
</dbReference>
<dbReference type="SMART" id="SM00304">
    <property type="entry name" value="HAMP"/>
    <property type="match status" value="1"/>
</dbReference>